<keyword evidence="2 3" id="KW-0175">Coiled coil</keyword>
<evidence type="ECO:0000256" key="2">
    <source>
        <dbReference type="ARBA" id="ARBA00023054"/>
    </source>
</evidence>
<comment type="similarity">
    <text evidence="1">Belongs to the ICR family.</text>
</comment>
<evidence type="ECO:0000313" key="5">
    <source>
        <dbReference type="Proteomes" id="UP001604277"/>
    </source>
</evidence>
<sequence length="414" mass="46986">MVAKSEAIQTEHSELVQSELHTLRENLEETLTLVEDMKNQLRDCEESEARDQALVGETLMQLETAKQTVEALKSDGFKAMEAYDAISSKLNQSNARINILEELVSKLKADVSCVGGKDSQDEGDCKTELTSLKLEVERLQSALEAAETRYNEEQARNAEEMRNAYELVEQMKSTTSQREAGMESEVQKAKEKIEELKANLMDKETELQCICEENEGLMMRLENTLLDQRECEQEMGLQRSNADVEELRKNLMDKETELQNLSEENETLRMRIKDNNWSKTSDDELEIARAAEKEALKKVNYMAEEVNKSNGRAARAAEQLEAAQASNAEMETEFRRLKVQCNQWRKAAETAAAMLSTGNNLKVMERTGSLDSNYSPGTGNISSPFAENVDEDLIKKKNTNMLRRIGVMWKKPQK</sequence>
<evidence type="ECO:0000256" key="1">
    <source>
        <dbReference type="ARBA" id="ARBA00009778"/>
    </source>
</evidence>
<dbReference type="InterPro" id="IPR029688">
    <property type="entry name" value="ICR"/>
</dbReference>
<feature type="coiled-coil region" evidence="3">
    <location>
        <begin position="303"/>
        <end position="347"/>
    </location>
</feature>
<organism evidence="4 5">
    <name type="scientific">Forsythia ovata</name>
    <dbReference type="NCBI Taxonomy" id="205694"/>
    <lineage>
        <taxon>Eukaryota</taxon>
        <taxon>Viridiplantae</taxon>
        <taxon>Streptophyta</taxon>
        <taxon>Embryophyta</taxon>
        <taxon>Tracheophyta</taxon>
        <taxon>Spermatophyta</taxon>
        <taxon>Magnoliopsida</taxon>
        <taxon>eudicotyledons</taxon>
        <taxon>Gunneridae</taxon>
        <taxon>Pentapetalae</taxon>
        <taxon>asterids</taxon>
        <taxon>lamiids</taxon>
        <taxon>Lamiales</taxon>
        <taxon>Oleaceae</taxon>
        <taxon>Forsythieae</taxon>
        <taxon>Forsythia</taxon>
    </lineage>
</organism>
<evidence type="ECO:0000313" key="4">
    <source>
        <dbReference type="EMBL" id="KAL2508558.1"/>
    </source>
</evidence>
<feature type="coiled-coil region" evidence="3">
    <location>
        <begin position="90"/>
        <end position="213"/>
    </location>
</feature>
<dbReference type="PANTHER" id="PTHR34224">
    <property type="entry name" value="INTERACTOR OF CONSTITUTIVE ACTIVE ROPS 2, CHLOROPLASTIC-RELATED"/>
    <property type="match status" value="1"/>
</dbReference>
<feature type="coiled-coil region" evidence="3">
    <location>
        <begin position="20"/>
        <end position="47"/>
    </location>
</feature>
<comment type="caution">
    <text evidence="4">The sequence shown here is derived from an EMBL/GenBank/DDBJ whole genome shotgun (WGS) entry which is preliminary data.</text>
</comment>
<dbReference type="AlphaFoldDB" id="A0ABD1T748"/>
<dbReference type="EMBL" id="JBFOLJ010000009">
    <property type="protein sequence ID" value="KAL2508558.1"/>
    <property type="molecule type" value="Genomic_DNA"/>
</dbReference>
<dbReference type="PANTHER" id="PTHR34224:SF18">
    <property type="entry name" value="INTERACTOR OF CONSTITUTIVE ACTIVE ROPS 3"/>
    <property type="match status" value="1"/>
</dbReference>
<gene>
    <name evidence="4" type="ORF">Fot_32205</name>
</gene>
<proteinExistence type="inferred from homology"/>
<protein>
    <submittedName>
        <fullName evidence="4">Interactor of constitutive active ROPs 3</fullName>
    </submittedName>
</protein>
<evidence type="ECO:0000256" key="3">
    <source>
        <dbReference type="SAM" id="Coils"/>
    </source>
</evidence>
<dbReference type="Proteomes" id="UP001604277">
    <property type="component" value="Unassembled WGS sequence"/>
</dbReference>
<reference evidence="5" key="1">
    <citation type="submission" date="2024-07" db="EMBL/GenBank/DDBJ databases">
        <title>Two chromosome-level genome assemblies of Korean endemic species Abeliophyllum distichum and Forsythia ovata (Oleaceae).</title>
        <authorList>
            <person name="Jang H."/>
        </authorList>
    </citation>
    <scope>NUCLEOTIDE SEQUENCE [LARGE SCALE GENOMIC DNA]</scope>
</reference>
<name>A0ABD1T748_9LAMI</name>
<keyword evidence="5" id="KW-1185">Reference proteome</keyword>
<accession>A0ABD1T748</accession>
<feature type="coiled-coil region" evidence="3">
    <location>
        <begin position="237"/>
        <end position="271"/>
    </location>
</feature>